<comment type="similarity">
    <text evidence="10">Belongs to the DHHC palmitoyltransferase family.</text>
</comment>
<dbReference type="AlphaFoldDB" id="A0A9P5SSB9"/>
<evidence type="ECO:0000313" key="14">
    <source>
        <dbReference type="Proteomes" id="UP000696485"/>
    </source>
</evidence>
<keyword evidence="14" id="KW-1185">Reference proteome</keyword>
<dbReference type="PANTHER" id="PTHR22883">
    <property type="entry name" value="ZINC FINGER DHHC DOMAIN CONTAINING PROTEIN"/>
    <property type="match status" value="1"/>
</dbReference>
<comment type="subcellular location">
    <subcellularLocation>
        <location evidence="1">Membrane</location>
        <topology evidence="1">Multi-pass membrane protein</topology>
    </subcellularLocation>
</comment>
<evidence type="ECO:0000256" key="3">
    <source>
        <dbReference type="ARBA" id="ARBA00022692"/>
    </source>
</evidence>
<evidence type="ECO:0000256" key="2">
    <source>
        <dbReference type="ARBA" id="ARBA00022679"/>
    </source>
</evidence>
<evidence type="ECO:0000256" key="9">
    <source>
        <dbReference type="ARBA" id="ARBA00048048"/>
    </source>
</evidence>
<feature type="compositionally biased region" description="Low complexity" evidence="11">
    <location>
        <begin position="625"/>
        <end position="636"/>
    </location>
</feature>
<keyword evidence="8 10" id="KW-0012">Acyltransferase</keyword>
<evidence type="ECO:0000256" key="7">
    <source>
        <dbReference type="ARBA" id="ARBA00023288"/>
    </source>
</evidence>
<feature type="region of interest" description="Disordered" evidence="11">
    <location>
        <begin position="687"/>
        <end position="715"/>
    </location>
</feature>
<feature type="domain" description="Palmitoyltransferase DHHC" evidence="12">
    <location>
        <begin position="178"/>
        <end position="341"/>
    </location>
</feature>
<keyword evidence="5 10" id="KW-0472">Membrane</keyword>
<keyword evidence="4 10" id="KW-1133">Transmembrane helix</keyword>
<dbReference type="GO" id="GO:0016020">
    <property type="term" value="C:membrane"/>
    <property type="evidence" value="ECO:0007669"/>
    <property type="project" value="UniProtKB-SubCell"/>
</dbReference>
<dbReference type="GO" id="GO:0019706">
    <property type="term" value="F:protein-cysteine S-palmitoyltransferase activity"/>
    <property type="evidence" value="ECO:0007669"/>
    <property type="project" value="UniProtKB-EC"/>
</dbReference>
<protein>
    <recommendedName>
        <fullName evidence="10">Palmitoyltransferase</fullName>
        <ecNumber evidence="10">2.3.1.225</ecNumber>
    </recommendedName>
</protein>
<dbReference type="Proteomes" id="UP000696485">
    <property type="component" value="Unassembled WGS sequence"/>
</dbReference>
<feature type="transmembrane region" description="Helical" evidence="10">
    <location>
        <begin position="303"/>
        <end position="325"/>
    </location>
</feature>
<feature type="transmembrane region" description="Helical" evidence="10">
    <location>
        <begin position="6"/>
        <end position="23"/>
    </location>
</feature>
<dbReference type="GO" id="GO:0005794">
    <property type="term" value="C:Golgi apparatus"/>
    <property type="evidence" value="ECO:0007669"/>
    <property type="project" value="TreeGrafter"/>
</dbReference>
<evidence type="ECO:0000256" key="10">
    <source>
        <dbReference type="RuleBase" id="RU079119"/>
    </source>
</evidence>
<dbReference type="GO" id="GO:0006612">
    <property type="term" value="P:protein targeting to membrane"/>
    <property type="evidence" value="ECO:0007669"/>
    <property type="project" value="TreeGrafter"/>
</dbReference>
<reference evidence="13" key="1">
    <citation type="journal article" date="2020" name="Fungal Divers.">
        <title>Resolving the Mortierellaceae phylogeny through synthesis of multi-gene phylogenetics and phylogenomics.</title>
        <authorList>
            <person name="Vandepol N."/>
            <person name="Liber J."/>
            <person name="Desiro A."/>
            <person name="Na H."/>
            <person name="Kennedy M."/>
            <person name="Barry K."/>
            <person name="Grigoriev I.V."/>
            <person name="Miller A.N."/>
            <person name="O'Donnell K."/>
            <person name="Stajich J.E."/>
            <person name="Bonito G."/>
        </authorList>
    </citation>
    <scope>NUCLEOTIDE SEQUENCE</scope>
    <source>
        <strain evidence="13">NVP1</strain>
    </source>
</reference>
<keyword evidence="2 10" id="KW-0808">Transferase</keyword>
<feature type="compositionally biased region" description="Low complexity" evidence="11">
    <location>
        <begin position="473"/>
        <end position="486"/>
    </location>
</feature>
<name>A0A9P5SSB9_9FUNG</name>
<feature type="compositionally biased region" description="Polar residues" evidence="11">
    <location>
        <begin position="54"/>
        <end position="64"/>
    </location>
</feature>
<feature type="compositionally biased region" description="Pro residues" evidence="11">
    <location>
        <begin position="31"/>
        <end position="51"/>
    </location>
</feature>
<evidence type="ECO:0000256" key="1">
    <source>
        <dbReference type="ARBA" id="ARBA00004141"/>
    </source>
</evidence>
<evidence type="ECO:0000256" key="5">
    <source>
        <dbReference type="ARBA" id="ARBA00023136"/>
    </source>
</evidence>
<feature type="compositionally biased region" description="Polar residues" evidence="11">
    <location>
        <begin position="503"/>
        <end position="522"/>
    </location>
</feature>
<evidence type="ECO:0000259" key="12">
    <source>
        <dbReference type="Pfam" id="PF01529"/>
    </source>
</evidence>
<comment type="caution">
    <text evidence="13">The sequence shown here is derived from an EMBL/GenBank/DDBJ whole genome shotgun (WGS) entry which is preliminary data.</text>
</comment>
<keyword evidence="6" id="KW-0564">Palmitate</keyword>
<feature type="compositionally biased region" description="Polar residues" evidence="11">
    <location>
        <begin position="592"/>
        <end position="605"/>
    </location>
</feature>
<dbReference type="InterPro" id="IPR039859">
    <property type="entry name" value="PFA4/ZDH16/20/ERF2-like"/>
</dbReference>
<evidence type="ECO:0000256" key="8">
    <source>
        <dbReference type="ARBA" id="ARBA00023315"/>
    </source>
</evidence>
<evidence type="ECO:0000256" key="11">
    <source>
        <dbReference type="SAM" id="MobiDB-lite"/>
    </source>
</evidence>
<feature type="region of interest" description="Disordered" evidence="11">
    <location>
        <begin position="587"/>
        <end position="652"/>
    </location>
</feature>
<dbReference type="EMBL" id="JAAAUY010000158">
    <property type="protein sequence ID" value="KAF9334260.1"/>
    <property type="molecule type" value="Genomic_DNA"/>
</dbReference>
<organism evidence="13 14">
    <name type="scientific">Podila minutissima</name>
    <dbReference type="NCBI Taxonomy" id="64525"/>
    <lineage>
        <taxon>Eukaryota</taxon>
        <taxon>Fungi</taxon>
        <taxon>Fungi incertae sedis</taxon>
        <taxon>Mucoromycota</taxon>
        <taxon>Mortierellomycotina</taxon>
        <taxon>Mortierellomycetes</taxon>
        <taxon>Mortierellales</taxon>
        <taxon>Mortierellaceae</taxon>
        <taxon>Podila</taxon>
    </lineage>
</organism>
<proteinExistence type="inferred from homology"/>
<dbReference type="EC" id="2.3.1.225" evidence="10"/>
<evidence type="ECO:0000256" key="6">
    <source>
        <dbReference type="ARBA" id="ARBA00023139"/>
    </source>
</evidence>
<dbReference type="PROSITE" id="PS50216">
    <property type="entry name" value="DHHC"/>
    <property type="match status" value="1"/>
</dbReference>
<feature type="region of interest" description="Disordered" evidence="11">
    <location>
        <begin position="30"/>
        <end position="132"/>
    </location>
</feature>
<keyword evidence="3 10" id="KW-0812">Transmembrane</keyword>
<feature type="compositionally biased region" description="Low complexity" evidence="11">
    <location>
        <begin position="72"/>
        <end position="87"/>
    </location>
</feature>
<evidence type="ECO:0000313" key="13">
    <source>
        <dbReference type="EMBL" id="KAF9334260.1"/>
    </source>
</evidence>
<dbReference type="InterPro" id="IPR001594">
    <property type="entry name" value="Palmitoyltrfase_DHHC"/>
</dbReference>
<evidence type="ECO:0000256" key="4">
    <source>
        <dbReference type="ARBA" id="ARBA00022989"/>
    </source>
</evidence>
<feature type="transmembrane region" description="Helical" evidence="10">
    <location>
        <begin position="225"/>
        <end position="248"/>
    </location>
</feature>
<sequence length="715" mass="77288">MGNAMGLYLAVFNVLILLFAVSYHQSIFTPPGSPSNPPSLRNPPPSIPPTTTPYQSHSPGPTRSGSDDRVSSHASATSPTAPSFQPSRLAHPSSSIAPIGPRYLPSVSSDSPEHKDDHVIAIPPDNTSTHGHRLSTDFSGGPPGSILGHGSARSRVHIVDDPLQRPVATIGVCKRDGRSRWCEICKIVKPDRCHHCSECNICVLRMDHHCPWVNGCVGFGNYKQFYLFILYGALSAVWVVGTMIPLLVKTLESHAQDDDGWRKGNWTDGNYAYRNHTWNSQSWGNGTWTDDGSMPEAIRAFDIQWVVITVVTFLLALLILSFTVVHTRYILSNQTTIESLQDVRNMHVKVQYRKQELTPQPYNISENVNGAGGGDGVAGLPPFMSEINHNIVMVEQGERLWDQGSWLANWKSIMGPTWWLWFVPYWNSQGDGIHDIYNANVYKRLLADALAQARMQTVNFGVVRDLAGEELTAPASPGLGPALGPMSSPPNSPTSPTRPRNGTIGSQSKAPAVPSSSRSTLPIGTGGSPRKRMATAPPMLMPSIRMQYDGSEASGSRDLGFQLRQGVASSIDSKAGQADVSIDDGSMVAQGHRSSSAVSTPRQNNTPRSQSPRQPRTPKSRENESGINSNNNNNNTSRRRQRTMSGGTGMSYGFGGPIKEFGLGLGMEGIPADSGTGLKLSSALLARSSHGHLRSQERGGGSGSSHGSRQPRATQ</sequence>
<accession>A0A9P5SSB9</accession>
<dbReference type="Pfam" id="PF01529">
    <property type="entry name" value="DHHC"/>
    <property type="match status" value="1"/>
</dbReference>
<dbReference type="GO" id="GO:0005783">
    <property type="term" value="C:endoplasmic reticulum"/>
    <property type="evidence" value="ECO:0007669"/>
    <property type="project" value="TreeGrafter"/>
</dbReference>
<comment type="domain">
    <text evidence="10">The DHHC domain is required for palmitoyltransferase activity.</text>
</comment>
<keyword evidence="7" id="KW-0449">Lipoprotein</keyword>
<comment type="catalytic activity">
    <reaction evidence="9 10">
        <text>L-cysteinyl-[protein] + hexadecanoyl-CoA = S-hexadecanoyl-L-cysteinyl-[protein] + CoA</text>
        <dbReference type="Rhea" id="RHEA:36683"/>
        <dbReference type="Rhea" id="RHEA-COMP:10131"/>
        <dbReference type="Rhea" id="RHEA-COMP:11032"/>
        <dbReference type="ChEBI" id="CHEBI:29950"/>
        <dbReference type="ChEBI" id="CHEBI:57287"/>
        <dbReference type="ChEBI" id="CHEBI:57379"/>
        <dbReference type="ChEBI" id="CHEBI:74151"/>
        <dbReference type="EC" id="2.3.1.225"/>
    </reaction>
</comment>
<gene>
    <name evidence="13" type="ORF">BG006_002467</name>
</gene>
<feature type="region of interest" description="Disordered" evidence="11">
    <location>
        <begin position="473"/>
        <end position="540"/>
    </location>
</feature>